<feature type="domain" description="PhyR sigma2" evidence="6">
    <location>
        <begin position="15"/>
        <end position="68"/>
    </location>
</feature>
<dbReference type="SUPFAM" id="SSF88946">
    <property type="entry name" value="Sigma2 domain of RNA polymerase sigma factors"/>
    <property type="match status" value="1"/>
</dbReference>
<comment type="similarity">
    <text evidence="1">Belongs to the sigma-70 factor family. ECF subfamily.</text>
</comment>
<dbReference type="SUPFAM" id="SSF88659">
    <property type="entry name" value="Sigma3 and sigma4 domains of RNA polymerase sigma factors"/>
    <property type="match status" value="1"/>
</dbReference>
<dbReference type="NCBIfam" id="TIGR02937">
    <property type="entry name" value="sigma70-ECF"/>
    <property type="match status" value="1"/>
</dbReference>
<keyword evidence="4" id="KW-0804">Transcription</keyword>
<reference evidence="7 8" key="1">
    <citation type="submission" date="2017-09" db="EMBL/GenBank/DDBJ databases">
        <authorList>
            <person name="Ehlers B."/>
            <person name="Leendertz F.H."/>
        </authorList>
    </citation>
    <scope>NUCLEOTIDE SEQUENCE [LARGE SCALE GENOMIC DNA]</scope>
    <source>
        <strain evidence="7 8">USBA 140</strain>
    </source>
</reference>
<evidence type="ECO:0000256" key="4">
    <source>
        <dbReference type="ARBA" id="ARBA00023163"/>
    </source>
</evidence>
<evidence type="ECO:0000313" key="7">
    <source>
        <dbReference type="EMBL" id="SOD94172.1"/>
    </source>
</evidence>
<protein>
    <submittedName>
        <fullName evidence="7">RNA polymerase sigma-70 factor, ECF subfamily</fullName>
    </submittedName>
</protein>
<keyword evidence="2" id="KW-0805">Transcription regulation</keyword>
<dbReference type="EMBL" id="OCNJ01000003">
    <property type="protein sequence ID" value="SOD94172.1"/>
    <property type="molecule type" value="Genomic_DNA"/>
</dbReference>
<evidence type="ECO:0000256" key="3">
    <source>
        <dbReference type="ARBA" id="ARBA00023082"/>
    </source>
</evidence>
<dbReference type="Proteomes" id="UP000219621">
    <property type="component" value="Unassembled WGS sequence"/>
</dbReference>
<dbReference type="InterPro" id="IPR013325">
    <property type="entry name" value="RNA_pol_sigma_r2"/>
</dbReference>
<keyword evidence="3" id="KW-0731">Sigma factor</keyword>
<dbReference type="InterPro" id="IPR039425">
    <property type="entry name" value="RNA_pol_sigma-70-like"/>
</dbReference>
<dbReference type="InterPro" id="IPR013249">
    <property type="entry name" value="RNA_pol_sigma70_r4_t2"/>
</dbReference>
<evidence type="ECO:0000259" key="6">
    <source>
        <dbReference type="Pfam" id="PF22029"/>
    </source>
</evidence>
<dbReference type="Pfam" id="PF22029">
    <property type="entry name" value="PhyR_sigma2"/>
    <property type="match status" value="1"/>
</dbReference>
<dbReference type="InterPro" id="IPR036388">
    <property type="entry name" value="WH-like_DNA-bd_sf"/>
</dbReference>
<evidence type="ECO:0000259" key="5">
    <source>
        <dbReference type="Pfam" id="PF08281"/>
    </source>
</evidence>
<dbReference type="RefSeq" id="WP_245913418.1">
    <property type="nucleotide sequence ID" value="NZ_OCNJ01000003.1"/>
</dbReference>
<proteinExistence type="inferred from homology"/>
<dbReference type="AlphaFoldDB" id="A0A286GF95"/>
<dbReference type="GO" id="GO:0006352">
    <property type="term" value="P:DNA-templated transcription initiation"/>
    <property type="evidence" value="ECO:0007669"/>
    <property type="project" value="InterPro"/>
</dbReference>
<dbReference type="GO" id="GO:0016987">
    <property type="term" value="F:sigma factor activity"/>
    <property type="evidence" value="ECO:0007669"/>
    <property type="project" value="UniProtKB-KW"/>
</dbReference>
<evidence type="ECO:0000256" key="1">
    <source>
        <dbReference type="ARBA" id="ARBA00010641"/>
    </source>
</evidence>
<name>A0A286GF95_9PROT</name>
<dbReference type="Gene3D" id="1.10.1740.10">
    <property type="match status" value="1"/>
</dbReference>
<gene>
    <name evidence="7" type="ORF">SAMN05421508_103390</name>
</gene>
<accession>A0A286GF95</accession>
<dbReference type="InterPro" id="IPR014284">
    <property type="entry name" value="RNA_pol_sigma-70_dom"/>
</dbReference>
<sequence length="171" mass="19383">MTSNAPMHADPGIQIEAQIPDLKRYARSLTRTEDDANDLVQDCVERAILKWHLYRPGTNLRSWLFTMMRNVFISQKRREAVANRYMAQVVHDDTMIARPNQMHSVYLKETVKALDALSSQERAAVQMLGIDEMSHQDAAAVNSLPVGTMKSRLSRGRANLRTVLQMSDGDL</sequence>
<dbReference type="InterPro" id="IPR053866">
    <property type="entry name" value="PhyR_sigma2"/>
</dbReference>
<dbReference type="GO" id="GO:0003677">
    <property type="term" value="F:DNA binding"/>
    <property type="evidence" value="ECO:0007669"/>
    <property type="project" value="InterPro"/>
</dbReference>
<dbReference type="Gene3D" id="1.10.10.10">
    <property type="entry name" value="Winged helix-like DNA-binding domain superfamily/Winged helix DNA-binding domain"/>
    <property type="match status" value="1"/>
</dbReference>
<keyword evidence="8" id="KW-1185">Reference proteome</keyword>
<evidence type="ECO:0000256" key="2">
    <source>
        <dbReference type="ARBA" id="ARBA00023015"/>
    </source>
</evidence>
<dbReference type="Pfam" id="PF08281">
    <property type="entry name" value="Sigma70_r4_2"/>
    <property type="match status" value="1"/>
</dbReference>
<feature type="domain" description="RNA polymerase sigma factor 70 region 4 type 2" evidence="5">
    <location>
        <begin position="111"/>
        <end position="160"/>
    </location>
</feature>
<evidence type="ECO:0000313" key="8">
    <source>
        <dbReference type="Proteomes" id="UP000219621"/>
    </source>
</evidence>
<dbReference type="PANTHER" id="PTHR43133">
    <property type="entry name" value="RNA POLYMERASE ECF-TYPE SIGMA FACTO"/>
    <property type="match status" value="1"/>
</dbReference>
<dbReference type="PANTHER" id="PTHR43133:SF25">
    <property type="entry name" value="RNA POLYMERASE SIGMA FACTOR RFAY-RELATED"/>
    <property type="match status" value="1"/>
</dbReference>
<dbReference type="InterPro" id="IPR013324">
    <property type="entry name" value="RNA_pol_sigma_r3/r4-like"/>
</dbReference>
<organism evidence="7 8">
    <name type="scientific">Caenispirillum bisanense</name>
    <dbReference type="NCBI Taxonomy" id="414052"/>
    <lineage>
        <taxon>Bacteria</taxon>
        <taxon>Pseudomonadati</taxon>
        <taxon>Pseudomonadota</taxon>
        <taxon>Alphaproteobacteria</taxon>
        <taxon>Rhodospirillales</taxon>
        <taxon>Novispirillaceae</taxon>
        <taxon>Caenispirillum</taxon>
    </lineage>
</organism>